<evidence type="ECO:0000313" key="6">
    <source>
        <dbReference type="Proteomes" id="UP000675409"/>
    </source>
</evidence>
<evidence type="ECO:0000313" key="5">
    <source>
        <dbReference type="EMBL" id="MBL0885615.1"/>
    </source>
</evidence>
<dbReference type="PANTHER" id="PTHR43201:SF5">
    <property type="entry name" value="MEDIUM-CHAIN ACYL-COA LIGASE ACSF2, MITOCHONDRIAL"/>
    <property type="match status" value="1"/>
</dbReference>
<dbReference type="Gene3D" id="3.30.300.30">
    <property type="match status" value="1"/>
</dbReference>
<accession>A0ABS1LHA7</accession>
<gene>
    <name evidence="5" type="ORF">HGK34_04845</name>
</gene>
<dbReference type="SUPFAM" id="SSF56801">
    <property type="entry name" value="Acetyl-CoA synthetase-like"/>
    <property type="match status" value="1"/>
</dbReference>
<dbReference type="InterPro" id="IPR000873">
    <property type="entry name" value="AMP-dep_synth/lig_dom"/>
</dbReference>
<dbReference type="RefSeq" id="WP_201845444.1">
    <property type="nucleotide sequence ID" value="NZ_JABBYC010000004.1"/>
</dbReference>
<dbReference type="PANTHER" id="PTHR43201">
    <property type="entry name" value="ACYL-COA SYNTHETASE"/>
    <property type="match status" value="1"/>
</dbReference>
<evidence type="ECO:0000256" key="1">
    <source>
        <dbReference type="ARBA" id="ARBA00006432"/>
    </source>
</evidence>
<keyword evidence="6" id="KW-1185">Reference proteome</keyword>
<name>A0ABS1LHA7_9MICO</name>
<evidence type="ECO:0000259" key="4">
    <source>
        <dbReference type="Pfam" id="PF13193"/>
    </source>
</evidence>
<dbReference type="Proteomes" id="UP000675409">
    <property type="component" value="Unassembled WGS sequence"/>
</dbReference>
<organism evidence="5 6">
    <name type="scientific">Myceligenerans indicum</name>
    <dbReference type="NCBI Taxonomy" id="2593663"/>
    <lineage>
        <taxon>Bacteria</taxon>
        <taxon>Bacillati</taxon>
        <taxon>Actinomycetota</taxon>
        <taxon>Actinomycetes</taxon>
        <taxon>Micrococcales</taxon>
        <taxon>Promicromonosporaceae</taxon>
        <taxon>Myceligenerans</taxon>
    </lineage>
</organism>
<dbReference type="Gene3D" id="3.40.50.12780">
    <property type="entry name" value="N-terminal domain of ligase-like"/>
    <property type="match status" value="1"/>
</dbReference>
<dbReference type="InterPro" id="IPR025110">
    <property type="entry name" value="AMP-bd_C"/>
</dbReference>
<feature type="domain" description="AMP-binding enzyme C-terminal" evidence="4">
    <location>
        <begin position="454"/>
        <end position="529"/>
    </location>
</feature>
<protein>
    <submittedName>
        <fullName evidence="5">(2,3-dihydroxybenzoyl)adenylate synthase</fullName>
    </submittedName>
</protein>
<evidence type="ECO:0000256" key="2">
    <source>
        <dbReference type="ARBA" id="ARBA00022598"/>
    </source>
</evidence>
<keyword evidence="2" id="KW-0436">Ligase</keyword>
<proteinExistence type="inferred from homology"/>
<dbReference type="InterPro" id="IPR042099">
    <property type="entry name" value="ANL_N_sf"/>
</dbReference>
<dbReference type="Pfam" id="PF00501">
    <property type="entry name" value="AMP-binding"/>
    <property type="match status" value="1"/>
</dbReference>
<dbReference type="EMBL" id="JABBYC010000004">
    <property type="protein sequence ID" value="MBL0885615.1"/>
    <property type="molecule type" value="Genomic_DNA"/>
</dbReference>
<dbReference type="Pfam" id="PF13193">
    <property type="entry name" value="AMP-binding_C"/>
    <property type="match status" value="1"/>
</dbReference>
<reference evidence="5 6" key="1">
    <citation type="journal article" date="2021" name="Arch. Microbiol.">
        <title>Myceligenerans indicum sp. nov., an actinobacterium isolated from mangrove sediment of Sundarbans, India.</title>
        <authorList>
            <person name="Asha K."/>
            <person name="Bhadury P."/>
        </authorList>
    </citation>
    <scope>NUCLEOTIDE SEQUENCE [LARGE SCALE GENOMIC DNA]</scope>
    <source>
        <strain evidence="5 6">I2</strain>
    </source>
</reference>
<feature type="domain" description="AMP-dependent synthetase/ligase" evidence="3">
    <location>
        <begin position="33"/>
        <end position="401"/>
    </location>
</feature>
<comment type="similarity">
    <text evidence="1">Belongs to the ATP-dependent AMP-binding enzyme family.</text>
</comment>
<evidence type="ECO:0000259" key="3">
    <source>
        <dbReference type="Pfam" id="PF00501"/>
    </source>
</evidence>
<comment type="caution">
    <text evidence="5">The sequence shown here is derived from an EMBL/GenBank/DDBJ whole genome shotgun (WGS) entry which is preliminary data.</text>
</comment>
<sequence>MLNLDIVKWPDDVAGAYRAAGLWRGGNLADAVDDHAATRPDAVAVRGPDTDLTHVDLTYGDLVDHARTTGANLVAAGLRAGDRVLVQVANTWRFVPLLLACLRRGVVPVMCLTGHRERELTHLADLTRARAILVTADVRGVDHLALARRVVAGSCLEQALDIDDVVPRAGSSARAVTEGGAGHGPGGEDPAVLLLSGGTGGLPKAICRTHDDYGYNARTAAGVCGVSRSTVYLAVLPLGHNFPLACPGILGVLGAGGTVVVSPSPRPEVCFELVRRYGVTMTALVPTVAQRWLDHVGQDPASRGDLDSLRLLQVGGSRLADSVARRIGPELGCALQQVFGMAEGLINMTRLDDPDDVVTRTQGRPMSGHDELRILDEDGAAVADGAPGLLLTRGPYTPRGYVNAAAYNREAFTPDGWFRTGDVVRRRRDGNLVVEGRDKDIINRGGEKISAEDVEDLAYRCPAVLHAAAVAVPDASLGERVCLAVVPREGRTVTLEDIHTEMRAAGAARTKYPDKLHVVDAFPLTGVGKIDKKALRLRFAPTREEERSTP</sequence>
<dbReference type="InterPro" id="IPR045851">
    <property type="entry name" value="AMP-bd_C_sf"/>
</dbReference>